<organism evidence="1 2">
    <name type="scientific">Pontibacter oryzae</name>
    <dbReference type="NCBI Taxonomy" id="2304593"/>
    <lineage>
        <taxon>Bacteria</taxon>
        <taxon>Pseudomonadati</taxon>
        <taxon>Bacteroidota</taxon>
        <taxon>Cytophagia</taxon>
        <taxon>Cytophagales</taxon>
        <taxon>Hymenobacteraceae</taxon>
        <taxon>Pontibacter</taxon>
    </lineage>
</organism>
<sequence length="193" mass="22213">MRITVAICLVVSLSACSLGREEKSEVSVPQAETFAAADSVLMEITFRGANPIASKLFYSLKKNGVSNTDLYRYTHRLKDNKLILMKKTVPTTSTLHQVIKNERELLKKAEAMDGYQVHWLDGDYWSIAIHDNKGERTYSYPELYQQPDTPEIEQVKKLINQLDREYEIEKGRWDLKLKKGKYTNHGGEVMEIK</sequence>
<dbReference type="Proteomes" id="UP000266005">
    <property type="component" value="Unassembled WGS sequence"/>
</dbReference>
<name>A0A399SHI0_9BACT</name>
<protein>
    <submittedName>
        <fullName evidence="1">Uncharacterized protein</fullName>
    </submittedName>
</protein>
<dbReference type="PROSITE" id="PS51257">
    <property type="entry name" value="PROKAR_LIPOPROTEIN"/>
    <property type="match status" value="1"/>
</dbReference>
<accession>A0A399SHI0</accession>
<gene>
    <name evidence="1" type="ORF">D1627_00980</name>
</gene>
<keyword evidence="2" id="KW-1185">Reference proteome</keyword>
<evidence type="ECO:0000313" key="2">
    <source>
        <dbReference type="Proteomes" id="UP000266005"/>
    </source>
</evidence>
<reference evidence="2" key="1">
    <citation type="submission" date="2018-08" db="EMBL/GenBank/DDBJ databases">
        <title>Mucilaginibacter sp. MYSH2.</title>
        <authorList>
            <person name="Seo T."/>
        </authorList>
    </citation>
    <scope>NUCLEOTIDE SEQUENCE [LARGE SCALE GENOMIC DNA]</scope>
    <source>
        <strain evidence="2">KIRAN</strain>
    </source>
</reference>
<evidence type="ECO:0000313" key="1">
    <source>
        <dbReference type="EMBL" id="RIJ42474.1"/>
    </source>
</evidence>
<dbReference type="EMBL" id="QWGE01000001">
    <property type="protein sequence ID" value="RIJ42474.1"/>
    <property type="molecule type" value="Genomic_DNA"/>
</dbReference>
<dbReference type="AlphaFoldDB" id="A0A399SHI0"/>
<proteinExistence type="predicted"/>
<comment type="caution">
    <text evidence="1">The sequence shown here is derived from an EMBL/GenBank/DDBJ whole genome shotgun (WGS) entry which is preliminary data.</text>
</comment>